<gene>
    <name evidence="6" type="ORF">C8E83_2316</name>
</gene>
<name>A0A495IIE0_9MICO</name>
<evidence type="ECO:0000256" key="4">
    <source>
        <dbReference type="SAM" id="SignalP"/>
    </source>
</evidence>
<dbReference type="PANTHER" id="PTHR46847:SF1">
    <property type="entry name" value="D-ALLOSE-BINDING PERIPLASMIC PROTEIN-RELATED"/>
    <property type="match status" value="1"/>
</dbReference>
<reference evidence="6 7" key="1">
    <citation type="submission" date="2018-10" db="EMBL/GenBank/DDBJ databases">
        <title>Sequencing the genomes of 1000 actinobacteria strains.</title>
        <authorList>
            <person name="Klenk H.-P."/>
        </authorList>
    </citation>
    <scope>NUCLEOTIDE SEQUENCE [LARGE SCALE GENOMIC DNA]</scope>
    <source>
        <strain evidence="6 7">DSM 17894</strain>
    </source>
</reference>
<dbReference type="OrthoDB" id="7322203at2"/>
<dbReference type="InterPro" id="IPR025997">
    <property type="entry name" value="SBP_2_dom"/>
</dbReference>
<dbReference type="InterPro" id="IPR028082">
    <property type="entry name" value="Peripla_BP_I"/>
</dbReference>
<sequence length="355" mass="37006">MRRTTLARALALAVATVAVLAGCSAQPAASKSDAPFIALSNSFIGNSWRQTMVNRFEAAATKAQKAGDISGFKVENAPGDNSATEQIAQIKTLLLQKPDILLIDPASPSALTPVIQQACSIGVKVVIFDSSSEAPCVTIVTNSFPDWASTATEAVIKAMGGKGNLLISRGVVGSAPEAEYYAAQKKVLAKYPKVKVVGTVTGLCDSATAQKAVLGVLSSLPKIDGVAGCGDGFGIAQAFQSAGRKIPAVTFEPSGRALQFWKKNADGSGSIAIMSDPGQVVAAMFTALEIEKGQKVPHTVVFPSVTIQENQLDQWLPHVNADQMASWPWTASLVKKQITADEDKTTAALPPIPGT</sequence>
<accession>A0A495IIE0</accession>
<dbReference type="RefSeq" id="WP_121370001.1">
    <property type="nucleotide sequence ID" value="NZ_RBKS01000001.1"/>
</dbReference>
<evidence type="ECO:0000256" key="3">
    <source>
        <dbReference type="ARBA" id="ARBA00022729"/>
    </source>
</evidence>
<feature type="chain" id="PRO_5038751750" evidence="4">
    <location>
        <begin position="22"/>
        <end position="355"/>
    </location>
</feature>
<evidence type="ECO:0000259" key="5">
    <source>
        <dbReference type="Pfam" id="PF13407"/>
    </source>
</evidence>
<keyword evidence="3 4" id="KW-0732">Signal</keyword>
<dbReference type="PROSITE" id="PS51257">
    <property type="entry name" value="PROKAR_LIPOPROTEIN"/>
    <property type="match status" value="1"/>
</dbReference>
<dbReference type="Gene3D" id="3.40.50.2300">
    <property type="match status" value="2"/>
</dbReference>
<organism evidence="6 7">
    <name type="scientific">Frondihabitans australicus</name>
    <dbReference type="NCBI Taxonomy" id="386892"/>
    <lineage>
        <taxon>Bacteria</taxon>
        <taxon>Bacillati</taxon>
        <taxon>Actinomycetota</taxon>
        <taxon>Actinomycetes</taxon>
        <taxon>Micrococcales</taxon>
        <taxon>Microbacteriaceae</taxon>
        <taxon>Frondihabitans</taxon>
    </lineage>
</organism>
<evidence type="ECO:0000256" key="2">
    <source>
        <dbReference type="ARBA" id="ARBA00007639"/>
    </source>
</evidence>
<evidence type="ECO:0000256" key="1">
    <source>
        <dbReference type="ARBA" id="ARBA00004196"/>
    </source>
</evidence>
<evidence type="ECO:0000313" key="7">
    <source>
        <dbReference type="Proteomes" id="UP000280008"/>
    </source>
</evidence>
<dbReference type="Proteomes" id="UP000280008">
    <property type="component" value="Unassembled WGS sequence"/>
</dbReference>
<dbReference type="PANTHER" id="PTHR46847">
    <property type="entry name" value="D-ALLOSE-BINDING PERIPLASMIC PROTEIN-RELATED"/>
    <property type="match status" value="1"/>
</dbReference>
<keyword evidence="7" id="KW-1185">Reference proteome</keyword>
<feature type="domain" description="Periplasmic binding protein" evidence="5">
    <location>
        <begin position="37"/>
        <end position="288"/>
    </location>
</feature>
<evidence type="ECO:0000313" key="6">
    <source>
        <dbReference type="EMBL" id="RKR75178.1"/>
    </source>
</evidence>
<protein>
    <submittedName>
        <fullName evidence="6">Monosaccharide ABC transporter substrate-binding protein (CUT2 family)</fullName>
    </submittedName>
</protein>
<comment type="subcellular location">
    <subcellularLocation>
        <location evidence="1">Cell envelope</location>
    </subcellularLocation>
</comment>
<dbReference type="GO" id="GO:0030246">
    <property type="term" value="F:carbohydrate binding"/>
    <property type="evidence" value="ECO:0007669"/>
    <property type="project" value="UniProtKB-ARBA"/>
</dbReference>
<feature type="signal peptide" evidence="4">
    <location>
        <begin position="1"/>
        <end position="21"/>
    </location>
</feature>
<proteinExistence type="inferred from homology"/>
<dbReference type="EMBL" id="RBKS01000001">
    <property type="protein sequence ID" value="RKR75178.1"/>
    <property type="molecule type" value="Genomic_DNA"/>
</dbReference>
<dbReference type="GO" id="GO:0030313">
    <property type="term" value="C:cell envelope"/>
    <property type="evidence" value="ECO:0007669"/>
    <property type="project" value="UniProtKB-SubCell"/>
</dbReference>
<dbReference type="AlphaFoldDB" id="A0A495IIE0"/>
<dbReference type="SUPFAM" id="SSF53822">
    <property type="entry name" value="Periplasmic binding protein-like I"/>
    <property type="match status" value="1"/>
</dbReference>
<comment type="similarity">
    <text evidence="2">Belongs to the bacterial solute-binding protein 2 family.</text>
</comment>
<comment type="caution">
    <text evidence="6">The sequence shown here is derived from an EMBL/GenBank/DDBJ whole genome shotgun (WGS) entry which is preliminary data.</text>
</comment>
<dbReference type="Pfam" id="PF13407">
    <property type="entry name" value="Peripla_BP_4"/>
    <property type="match status" value="1"/>
</dbReference>